<accession>A0A559KJT5</accession>
<organism evidence="7 8">
    <name type="scientific">Candidatus Phytoplasma pini</name>
    <dbReference type="NCBI Taxonomy" id="267362"/>
    <lineage>
        <taxon>Bacteria</taxon>
        <taxon>Bacillati</taxon>
        <taxon>Mycoplasmatota</taxon>
        <taxon>Mollicutes</taxon>
        <taxon>Acholeplasmatales</taxon>
        <taxon>Acholeplasmataceae</taxon>
        <taxon>Candidatus Phytoplasma</taxon>
    </lineage>
</organism>
<dbReference type="InterPro" id="IPR007422">
    <property type="entry name" value="Peptidase_Prp"/>
</dbReference>
<dbReference type="SUPFAM" id="SSF118010">
    <property type="entry name" value="TM1457-like"/>
    <property type="match status" value="1"/>
</dbReference>
<dbReference type="Gene3D" id="3.30.70.1490">
    <property type="entry name" value="Cysteine protease Prp"/>
    <property type="match status" value="1"/>
</dbReference>
<dbReference type="GO" id="GO:0006508">
    <property type="term" value="P:proteolysis"/>
    <property type="evidence" value="ECO:0007669"/>
    <property type="project" value="UniProtKB-KW"/>
</dbReference>
<dbReference type="PANTHER" id="PTHR39178">
    <property type="entry name" value="HYPOTHETICAL RIBOSOME-ASSOCIATED PROTEIN"/>
    <property type="match status" value="1"/>
</dbReference>
<dbReference type="InterPro" id="IPR036764">
    <property type="entry name" value="Peptidase_Prp_sf"/>
</dbReference>
<dbReference type="RefSeq" id="WP_144658166.1">
    <property type="nucleotide sequence ID" value="NZ_VIAE01000001.1"/>
</dbReference>
<reference evidence="7 8" key="1">
    <citation type="submission" date="2019-06" db="EMBL/GenBank/DDBJ databases">
        <title>Draft Genome Sequence of Candidatus Phytoplasma pini-Related Strain MDPP: A Resource for Comparative Genomics of Gymnosperm-infecting Phytoplasmas.</title>
        <authorList>
            <person name="Cai W."/>
            <person name="Costanzo S."/>
            <person name="Shao J."/>
            <person name="Zhao Y."/>
            <person name="Davis R."/>
        </authorList>
    </citation>
    <scope>NUCLEOTIDE SEQUENCE [LARGE SCALE GENOMIC DNA]</scope>
    <source>
        <strain evidence="7 8">MDPP</strain>
    </source>
</reference>
<evidence type="ECO:0000256" key="5">
    <source>
        <dbReference type="ARBA" id="ARBA00044503"/>
    </source>
</evidence>
<comment type="caution">
    <text evidence="7">The sequence shown here is derived from an EMBL/GenBank/DDBJ whole genome shotgun (WGS) entry which is preliminary data.</text>
</comment>
<evidence type="ECO:0000313" key="7">
    <source>
        <dbReference type="EMBL" id="TVY12394.1"/>
    </source>
</evidence>
<dbReference type="GO" id="GO:0042254">
    <property type="term" value="P:ribosome biogenesis"/>
    <property type="evidence" value="ECO:0007669"/>
    <property type="project" value="UniProtKB-KW"/>
</dbReference>
<dbReference type="PANTHER" id="PTHR39178:SF1">
    <property type="entry name" value="RIBOSOMAL-PROCESSING CYSTEINE PROTEASE PRP"/>
    <property type="match status" value="1"/>
</dbReference>
<comment type="similarity">
    <text evidence="5">Belongs to the Prp family.</text>
</comment>
<evidence type="ECO:0000313" key="8">
    <source>
        <dbReference type="Proteomes" id="UP000320078"/>
    </source>
</evidence>
<keyword evidence="8" id="KW-1185">Reference proteome</keyword>
<dbReference type="GO" id="GO:0008234">
    <property type="term" value="F:cysteine-type peptidase activity"/>
    <property type="evidence" value="ECO:0007669"/>
    <property type="project" value="UniProtKB-KW"/>
</dbReference>
<keyword evidence="4" id="KW-0788">Thiol protease</keyword>
<keyword evidence="2" id="KW-0645">Protease</keyword>
<proteinExistence type="inferred from homology"/>
<evidence type="ECO:0000256" key="3">
    <source>
        <dbReference type="ARBA" id="ARBA00022801"/>
    </source>
</evidence>
<evidence type="ECO:0000256" key="4">
    <source>
        <dbReference type="ARBA" id="ARBA00022807"/>
    </source>
</evidence>
<dbReference type="Proteomes" id="UP000320078">
    <property type="component" value="Unassembled WGS sequence"/>
</dbReference>
<evidence type="ECO:0000256" key="6">
    <source>
        <dbReference type="ARBA" id="ARBA00044538"/>
    </source>
</evidence>
<dbReference type="OrthoDB" id="48998at2"/>
<dbReference type="AlphaFoldDB" id="A0A559KJT5"/>
<keyword evidence="1" id="KW-0690">Ribosome biogenesis</keyword>
<name>A0A559KJT5_9MOLU</name>
<sequence length="102" mass="12042">MIIYSFFKQKEKVQKIIIKGHALYDKKNKDVVCASVSTAIIMTLNAIEIFGLNHKINYKLKTGYFLLEILIFDQNINYLLLNLEYNLKDLNENYSQYVKEEN</sequence>
<dbReference type="EMBL" id="VIAE01000001">
    <property type="protein sequence ID" value="TVY12394.1"/>
    <property type="molecule type" value="Genomic_DNA"/>
</dbReference>
<keyword evidence="3" id="KW-0378">Hydrolase</keyword>
<dbReference type="CDD" id="cd16332">
    <property type="entry name" value="Prp-like"/>
    <property type="match status" value="1"/>
</dbReference>
<protein>
    <recommendedName>
        <fullName evidence="6">Ribosomal processing cysteine protease Prp</fullName>
    </recommendedName>
</protein>
<gene>
    <name evidence="7" type="ORF">MDPP_007</name>
</gene>
<evidence type="ECO:0000256" key="2">
    <source>
        <dbReference type="ARBA" id="ARBA00022670"/>
    </source>
</evidence>
<evidence type="ECO:0000256" key="1">
    <source>
        <dbReference type="ARBA" id="ARBA00022517"/>
    </source>
</evidence>
<dbReference type="Pfam" id="PF04327">
    <property type="entry name" value="Peptidase_Prp"/>
    <property type="match status" value="1"/>
</dbReference>